<proteinExistence type="predicted"/>
<dbReference type="Proteomes" id="UP001232343">
    <property type="component" value="Unassembled WGS sequence"/>
</dbReference>
<sequence length="238" mass="27882">MGIVFDFNANVIDILTQTLAWVIIALLAYRIYKKQIVKPKVWKIIIVLFLGLFTFSFNWELFNTLVKFPILPLGVWILYLFFRGKKEAWQTYRSFAWLGFLANFIFLASALITIPIDHVIYPKNKLSTYITNVENAYIIPTHPSAKEVSLIKDNLLHMHKTRQETIYSVKWYQDTYMNRESNQVNERFPYQLIGTLSKWGSNLPAIIYIEEDGKGILVSTSNKQFYFRSDDSLIERGD</sequence>
<feature type="transmembrane region" description="Helical" evidence="1">
    <location>
        <begin position="65"/>
        <end position="82"/>
    </location>
</feature>
<evidence type="ECO:0000313" key="3">
    <source>
        <dbReference type="Proteomes" id="UP001232343"/>
    </source>
</evidence>
<comment type="caution">
    <text evidence="2">The sequence shown here is derived from an EMBL/GenBank/DDBJ whole genome shotgun (WGS) entry which is preliminary data.</text>
</comment>
<name>A0ABU0D667_9BACI</name>
<keyword evidence="3" id="KW-1185">Reference proteome</keyword>
<feature type="transmembrane region" description="Helical" evidence="1">
    <location>
        <begin position="12"/>
        <end position="29"/>
    </location>
</feature>
<evidence type="ECO:0000313" key="2">
    <source>
        <dbReference type="EMBL" id="MDQ0343885.1"/>
    </source>
</evidence>
<dbReference type="RefSeq" id="WP_244682291.1">
    <property type="nucleotide sequence ID" value="NZ_JALIRM010000010.1"/>
</dbReference>
<organism evidence="2 3">
    <name type="scientific">Lederbergia wuyishanensis</name>
    <dbReference type="NCBI Taxonomy" id="1347903"/>
    <lineage>
        <taxon>Bacteria</taxon>
        <taxon>Bacillati</taxon>
        <taxon>Bacillota</taxon>
        <taxon>Bacilli</taxon>
        <taxon>Bacillales</taxon>
        <taxon>Bacillaceae</taxon>
        <taxon>Lederbergia</taxon>
    </lineage>
</organism>
<feature type="transmembrane region" description="Helical" evidence="1">
    <location>
        <begin position="41"/>
        <end position="59"/>
    </location>
</feature>
<evidence type="ECO:0000256" key="1">
    <source>
        <dbReference type="SAM" id="Phobius"/>
    </source>
</evidence>
<keyword evidence="1" id="KW-0472">Membrane</keyword>
<keyword evidence="1" id="KW-0812">Transmembrane</keyword>
<protein>
    <submittedName>
        <fullName evidence="2">Uncharacterized protein</fullName>
    </submittedName>
</protein>
<keyword evidence="1" id="KW-1133">Transmembrane helix</keyword>
<gene>
    <name evidence="2" type="ORF">J2S14_002720</name>
</gene>
<dbReference type="EMBL" id="JAUSUO010000007">
    <property type="protein sequence ID" value="MDQ0343885.1"/>
    <property type="molecule type" value="Genomic_DNA"/>
</dbReference>
<reference evidence="2 3" key="1">
    <citation type="submission" date="2023-07" db="EMBL/GenBank/DDBJ databases">
        <title>Genomic Encyclopedia of Type Strains, Phase IV (KMG-IV): sequencing the most valuable type-strain genomes for metagenomic binning, comparative biology and taxonomic classification.</title>
        <authorList>
            <person name="Goeker M."/>
        </authorList>
    </citation>
    <scope>NUCLEOTIDE SEQUENCE [LARGE SCALE GENOMIC DNA]</scope>
    <source>
        <strain evidence="2 3">DSM 27848</strain>
    </source>
</reference>
<accession>A0ABU0D667</accession>
<feature type="transmembrane region" description="Helical" evidence="1">
    <location>
        <begin position="94"/>
        <end position="116"/>
    </location>
</feature>